<evidence type="ECO:0000313" key="3">
    <source>
        <dbReference type="Proteomes" id="UP000030665"/>
    </source>
</evidence>
<proteinExistence type="predicted"/>
<gene>
    <name evidence="2" type="ORF">TTRE_0000402301</name>
</gene>
<feature type="signal peptide" evidence="1">
    <location>
        <begin position="1"/>
        <end position="19"/>
    </location>
</feature>
<reference evidence="2" key="2">
    <citation type="submission" date="2014-03" db="EMBL/GenBank/DDBJ databases">
        <title>The whipworm genome and dual-species transcriptomics of an intimate host-pathogen interaction.</title>
        <authorList>
            <person name="Foth B.J."/>
            <person name="Tsai I.J."/>
            <person name="Reid A.J."/>
            <person name="Bancroft A.J."/>
            <person name="Nichol S."/>
            <person name="Tracey A."/>
            <person name="Holroyd N."/>
            <person name="Cotton J.A."/>
            <person name="Stanley E.J."/>
            <person name="Zarowiecki M."/>
            <person name="Liu J.Z."/>
            <person name="Huckvale T."/>
            <person name="Cooper P.J."/>
            <person name="Grencis R.K."/>
            <person name="Berriman M."/>
        </authorList>
    </citation>
    <scope>NUCLEOTIDE SEQUENCE [LARGE SCALE GENOMIC DNA]</scope>
</reference>
<dbReference type="AlphaFoldDB" id="A0A077ZAP7"/>
<name>A0A077ZAP7_TRITR</name>
<dbReference type="EMBL" id="HG805976">
    <property type="protein sequence ID" value="CDW55750.1"/>
    <property type="molecule type" value="Genomic_DNA"/>
</dbReference>
<feature type="chain" id="PRO_5001728661" description="DUF1758 domain containing protein" evidence="1">
    <location>
        <begin position="20"/>
        <end position="195"/>
    </location>
</feature>
<evidence type="ECO:0000313" key="2">
    <source>
        <dbReference type="EMBL" id="CDW55750.1"/>
    </source>
</evidence>
<organism evidence="2 3">
    <name type="scientific">Trichuris trichiura</name>
    <name type="common">Whipworm</name>
    <name type="synonym">Trichocephalus trichiurus</name>
    <dbReference type="NCBI Taxonomy" id="36087"/>
    <lineage>
        <taxon>Eukaryota</taxon>
        <taxon>Metazoa</taxon>
        <taxon>Ecdysozoa</taxon>
        <taxon>Nematoda</taxon>
        <taxon>Enoplea</taxon>
        <taxon>Dorylaimia</taxon>
        <taxon>Trichinellida</taxon>
        <taxon>Trichuridae</taxon>
        <taxon>Trichuris</taxon>
    </lineage>
</organism>
<evidence type="ECO:0008006" key="4">
    <source>
        <dbReference type="Google" id="ProtNLM"/>
    </source>
</evidence>
<accession>A0A077ZAP7</accession>
<dbReference type="Proteomes" id="UP000030665">
    <property type="component" value="Unassembled WGS sequence"/>
</dbReference>
<sequence>MNGSNIVLLSVVPVMTASGDRVVPTYAQLDTGNEGPLITERLVRQKHLTEDRCQLRLSNFHGQDPPEELLKTRFQIRSVRGEKTLDMKNAIVVPLLNATNRTIDRSKINGRFRHLNNLPLVKIDYAQKYGDLQGKDGKYSFKTPLGWTVCGRFLLSEEEHILHPIHINRDIVKAAESEPPLIETLEVLVDRELWH</sequence>
<evidence type="ECO:0000256" key="1">
    <source>
        <dbReference type="SAM" id="SignalP"/>
    </source>
</evidence>
<keyword evidence="3" id="KW-1185">Reference proteome</keyword>
<protein>
    <recommendedName>
        <fullName evidence="4">DUF1758 domain containing protein</fullName>
    </recommendedName>
</protein>
<reference evidence="2" key="1">
    <citation type="submission" date="2014-01" db="EMBL/GenBank/DDBJ databases">
        <authorList>
            <person name="Aslett M."/>
        </authorList>
    </citation>
    <scope>NUCLEOTIDE SEQUENCE</scope>
</reference>
<keyword evidence="1" id="KW-0732">Signal</keyword>